<name>A0ABS5FWM5_9BRAD</name>
<dbReference type="RefSeq" id="WP_212495317.1">
    <property type="nucleotide sequence ID" value="NZ_JAFCJH010000073.1"/>
</dbReference>
<accession>A0ABS5FWM5</accession>
<sequence length="448" mass="51751">MKNILVLYNGQSMYTPTVQDYVGAFRKYSRNNISYLHVAHNTQPCFSFDDYDVLVITYSCRLCYMEMWSPHIRKAVADFRGLKVALPQDEYQETNKLRDGLRELGVRVVLTCVPEDRIAWVYPPELFPGVRFRRVLTGYVPSQLQYIPRRALPRTDARNVFVGYRGRSLGHCWGDLAYWKMEIGVRFKRACERRGIPHDIGWTEKDRIYQDKWYSFIASCRTMVGTPSGCNVFDFDGQLEREYKELIRRKPKLTYEEYRPKIAHKEAEIDMGQASPRMFEEAALGTAMVLLEGSYSNVVTPGEDCIVVRRDFSNIDDVLDQVADSSRVQAVADAAYRNLIESGKWSYESFIAQFDEAIEVDGPDDEVLLDATRVIGSKGYDQGFLEGLSLKSNSQYPMSCWLDLSHLRSDVAEHHMIFDELLAAGEKPVERASGWERARSYMRRLRRT</sequence>
<dbReference type="EMBL" id="JAFCJH010000073">
    <property type="protein sequence ID" value="MBR0801195.1"/>
    <property type="molecule type" value="Genomic_DNA"/>
</dbReference>
<protein>
    <recommendedName>
        <fullName evidence="3">Glycosyltransferase family 1 protein</fullName>
    </recommendedName>
</protein>
<reference evidence="2" key="1">
    <citation type="journal article" date="2021" name="ISME J.">
        <title>Evolutionary origin and ecological implication of a unique nif island in free-living Bradyrhizobium lineages.</title>
        <authorList>
            <person name="Tao J."/>
        </authorList>
    </citation>
    <scope>NUCLEOTIDE SEQUENCE [LARGE SCALE GENOMIC DNA]</scope>
    <source>
        <strain evidence="2">SZCCT0434</strain>
    </source>
</reference>
<organism evidence="1 2">
    <name type="scientific">Bradyrhizobium jicamae</name>
    <dbReference type="NCBI Taxonomy" id="280332"/>
    <lineage>
        <taxon>Bacteria</taxon>
        <taxon>Pseudomonadati</taxon>
        <taxon>Pseudomonadota</taxon>
        <taxon>Alphaproteobacteria</taxon>
        <taxon>Hyphomicrobiales</taxon>
        <taxon>Nitrobacteraceae</taxon>
        <taxon>Bradyrhizobium</taxon>
    </lineage>
</organism>
<evidence type="ECO:0008006" key="3">
    <source>
        <dbReference type="Google" id="ProtNLM"/>
    </source>
</evidence>
<keyword evidence="2" id="KW-1185">Reference proteome</keyword>
<evidence type="ECO:0000313" key="2">
    <source>
        <dbReference type="Proteomes" id="UP001315278"/>
    </source>
</evidence>
<gene>
    <name evidence="1" type="ORF">JQ615_38165</name>
</gene>
<evidence type="ECO:0000313" key="1">
    <source>
        <dbReference type="EMBL" id="MBR0801195.1"/>
    </source>
</evidence>
<comment type="caution">
    <text evidence="1">The sequence shown here is derived from an EMBL/GenBank/DDBJ whole genome shotgun (WGS) entry which is preliminary data.</text>
</comment>
<proteinExistence type="predicted"/>
<dbReference type="Proteomes" id="UP001315278">
    <property type="component" value="Unassembled WGS sequence"/>
</dbReference>